<protein>
    <submittedName>
        <fullName evidence="3">Uncharacterized protein</fullName>
    </submittedName>
</protein>
<name>A0A8S4NVH3_OWEFU</name>
<keyword evidence="4" id="KW-1185">Reference proteome</keyword>
<evidence type="ECO:0000256" key="2">
    <source>
        <dbReference type="SAM" id="MobiDB-lite"/>
    </source>
</evidence>
<feature type="region of interest" description="Disordered" evidence="2">
    <location>
        <begin position="105"/>
        <end position="126"/>
    </location>
</feature>
<gene>
    <name evidence="3" type="ORF">OFUS_LOCUS11858</name>
</gene>
<feature type="coiled-coil region" evidence="1">
    <location>
        <begin position="418"/>
        <end position="445"/>
    </location>
</feature>
<evidence type="ECO:0000256" key="1">
    <source>
        <dbReference type="SAM" id="Coils"/>
    </source>
</evidence>
<reference evidence="3" key="1">
    <citation type="submission" date="2022-03" db="EMBL/GenBank/DDBJ databases">
        <authorList>
            <person name="Martin C."/>
        </authorList>
    </citation>
    <scope>NUCLEOTIDE SEQUENCE</scope>
</reference>
<proteinExistence type="predicted"/>
<dbReference type="EMBL" id="CAIIXF020000006">
    <property type="protein sequence ID" value="CAH1785855.1"/>
    <property type="molecule type" value="Genomic_DNA"/>
</dbReference>
<dbReference type="OrthoDB" id="6086102at2759"/>
<dbReference type="Proteomes" id="UP000749559">
    <property type="component" value="Unassembled WGS sequence"/>
</dbReference>
<keyword evidence="1" id="KW-0175">Coiled coil</keyword>
<evidence type="ECO:0000313" key="4">
    <source>
        <dbReference type="Proteomes" id="UP000749559"/>
    </source>
</evidence>
<comment type="caution">
    <text evidence="3">The sequence shown here is derived from an EMBL/GenBank/DDBJ whole genome shotgun (WGS) entry which is preliminary data.</text>
</comment>
<organism evidence="3 4">
    <name type="scientific">Owenia fusiformis</name>
    <name type="common">Polychaete worm</name>
    <dbReference type="NCBI Taxonomy" id="6347"/>
    <lineage>
        <taxon>Eukaryota</taxon>
        <taxon>Metazoa</taxon>
        <taxon>Spiralia</taxon>
        <taxon>Lophotrochozoa</taxon>
        <taxon>Annelida</taxon>
        <taxon>Polychaeta</taxon>
        <taxon>Sedentaria</taxon>
        <taxon>Canalipalpata</taxon>
        <taxon>Sabellida</taxon>
        <taxon>Oweniida</taxon>
        <taxon>Oweniidae</taxon>
        <taxon>Owenia</taxon>
    </lineage>
</organism>
<dbReference type="AlphaFoldDB" id="A0A8S4NVH3"/>
<accession>A0A8S4NVH3</accession>
<sequence>MDHNGLFDVQPLPTYLQLISGGGDIATIGIIATDSEQHVIREAGDIDETNAIATDVGHLDGHNIEVEREAEITETIYSHLIDSLTNTDISDDIQTVVMETDNGASINNGISPRRSHSQPEHAHAAASMSLPNQLHKVNSDMNMNTVDSMDTDLCSFFSPDYISDEDIYTGTHSVEKITIDPFISENPTAAQSVSFNDDPQPTVISLDKPVMYSSNPRRAMENNLLRAHESNSVDSMDDNYFFVDCRDSGTPLITPVSSSSDSSLGQRASLSDIIIEEYCDKQELKSKTSENEHIGTNSNKAQLLENKPQTSSTKIDIGNADEQHDENIIKDNDKTTTDGPKHQTCDIVENVNDDRRTERHAKLEHDSDNIREQIELAYQKGKQDAFIELQKTLKFNELLVNELLSEKHEADDYVERREEEALKVIDKLQREILLLRKQNTKLLDDSKGSCKGKYNKVVTNELIKIKYKSDKELAVNIGLRNKINELRLLVIKQQRHLSDLELTNLQLKSSLTENLRSRDANGVSPTGEFEMNTLSNMSDIIFCDKSKYIPQYPDDPALASCAVFNIGGNSNKADTFTLPTRQFNPLDIPYIRKQLSSDFQLDSSWQFESYSDSNLE</sequence>
<evidence type="ECO:0000313" key="3">
    <source>
        <dbReference type="EMBL" id="CAH1785855.1"/>
    </source>
</evidence>